<protein>
    <submittedName>
        <fullName evidence="1">Amino acid-binding protein</fullName>
    </submittedName>
</protein>
<organism evidence="1 2">
    <name type="scientific">Methanofollis aquaemaris</name>
    <dbReference type="NCBI Taxonomy" id="126734"/>
    <lineage>
        <taxon>Archaea</taxon>
        <taxon>Methanobacteriati</taxon>
        <taxon>Methanobacteriota</taxon>
        <taxon>Stenosarchaea group</taxon>
        <taxon>Methanomicrobia</taxon>
        <taxon>Methanomicrobiales</taxon>
        <taxon>Methanomicrobiaceae</taxon>
        <taxon>Methanofollis</taxon>
    </lineage>
</organism>
<dbReference type="EMBL" id="CP036172">
    <property type="protein sequence ID" value="QSZ68235.1"/>
    <property type="molecule type" value="Genomic_DNA"/>
</dbReference>
<name>A0A8A3S7Y2_9EURY</name>
<dbReference type="AlphaFoldDB" id="A0A8A3S7Y2"/>
<reference evidence="1" key="2">
    <citation type="submission" date="2019-02" db="EMBL/GenBank/DDBJ databases">
        <authorList>
            <person name="Chen S.-C."/>
            <person name="Chien H.-H."/>
            <person name="Lai M.-C."/>
        </authorList>
    </citation>
    <scope>NUCLEOTIDE SEQUENCE</scope>
    <source>
        <strain evidence="1">N2F9704</strain>
    </source>
</reference>
<dbReference type="InterPro" id="IPR044561">
    <property type="entry name" value="ACT_ThrD-II-like"/>
</dbReference>
<keyword evidence="2" id="KW-1185">Reference proteome</keyword>
<reference evidence="1" key="1">
    <citation type="journal article" date="2001" name="Int. J. Syst. Evol. Microbiol.">
        <title>Methanofollis aquaemaris sp. nov., a methanogen isolated from an aquaculture fish pond.</title>
        <authorList>
            <person name="Lai M.C."/>
            <person name="Chen S.C."/>
        </authorList>
    </citation>
    <scope>NUCLEOTIDE SEQUENCE</scope>
    <source>
        <strain evidence="1">N2F9704</strain>
    </source>
</reference>
<sequence>MKIEVKDAPGQLVGALQPISEVGGNIMAVIHEWDPTLRPKTRIVQVVLEITDERLDDLIEILKARGVSILGIGEERLLMKRSVIMIGHIMHTDLSDTVGSIDQTGYAEVVEMHVTMPGINQRSSALLTISATNEENMERAMEGLRSVAREKDLLMVETMEEAA</sequence>
<dbReference type="KEGG" id="maqe:RJ40_12390"/>
<dbReference type="Proteomes" id="UP001042704">
    <property type="component" value="Chromosome"/>
</dbReference>
<proteinExistence type="predicted"/>
<evidence type="ECO:0000313" key="2">
    <source>
        <dbReference type="Proteomes" id="UP001042704"/>
    </source>
</evidence>
<evidence type="ECO:0000313" key="1">
    <source>
        <dbReference type="EMBL" id="QSZ68235.1"/>
    </source>
</evidence>
<accession>A0A8A3S7Y2</accession>
<dbReference type="CDD" id="cd04886">
    <property type="entry name" value="ACT_ThrD-II-like"/>
    <property type="match status" value="1"/>
</dbReference>
<gene>
    <name evidence="1" type="ORF">RJ40_12390</name>
</gene>